<evidence type="ECO:0000256" key="1">
    <source>
        <dbReference type="SAM" id="MobiDB-lite"/>
    </source>
</evidence>
<dbReference type="Proteomes" id="UP001199106">
    <property type="component" value="Unassembled WGS sequence"/>
</dbReference>
<sequence>MSSAYSNQMNQIPRLLQSDHLPDTGIIASSISNVLSSAPSNGLSVATANHFSYGQTPHTRVSRNSSSTSTIKCIPPAGRLPSTHHEYNITNSLSMSLSRNTNVQSHGNQSLSNHGSSNQSSSSLSSISQSSSSQSYNDQSYNDQSYNPQGSNTLTLTHPSQLFSFPHHSPPPSLHIPQAQNAPPRLYAQPSHNPPHIIFSQRGRYPAPGLHTQRGQYPPELHEAWYHRDSQHGCPGCVHEALCPQACSRYHWPACPISGTRAMAAWM</sequence>
<organism evidence="2 3">
    <name type="scientific">Alternaria panax</name>
    <dbReference type="NCBI Taxonomy" id="48097"/>
    <lineage>
        <taxon>Eukaryota</taxon>
        <taxon>Fungi</taxon>
        <taxon>Dikarya</taxon>
        <taxon>Ascomycota</taxon>
        <taxon>Pezizomycotina</taxon>
        <taxon>Dothideomycetes</taxon>
        <taxon>Pleosporomycetidae</taxon>
        <taxon>Pleosporales</taxon>
        <taxon>Pleosporineae</taxon>
        <taxon>Pleosporaceae</taxon>
        <taxon>Alternaria</taxon>
        <taxon>Alternaria sect. Panax</taxon>
    </lineage>
</organism>
<dbReference type="AlphaFoldDB" id="A0AAD4I600"/>
<feature type="compositionally biased region" description="Low complexity" evidence="1">
    <location>
        <begin position="105"/>
        <end position="147"/>
    </location>
</feature>
<feature type="compositionally biased region" description="Low complexity" evidence="1">
    <location>
        <begin position="158"/>
        <end position="167"/>
    </location>
</feature>
<comment type="caution">
    <text evidence="2">The sequence shown here is derived from an EMBL/GenBank/DDBJ whole genome shotgun (WGS) entry which is preliminary data.</text>
</comment>
<accession>A0AAD4I600</accession>
<feature type="region of interest" description="Disordered" evidence="1">
    <location>
        <begin position="56"/>
        <end position="84"/>
    </location>
</feature>
<name>A0AAD4I600_9PLEO</name>
<gene>
    <name evidence="2" type="ORF">G6011_08303</name>
</gene>
<feature type="region of interest" description="Disordered" evidence="1">
    <location>
        <begin position="99"/>
        <end position="195"/>
    </location>
</feature>
<protein>
    <submittedName>
        <fullName evidence="2">Uncharacterized protein</fullName>
    </submittedName>
</protein>
<evidence type="ECO:0000313" key="2">
    <source>
        <dbReference type="EMBL" id="KAG9190215.1"/>
    </source>
</evidence>
<evidence type="ECO:0000313" key="3">
    <source>
        <dbReference type="Proteomes" id="UP001199106"/>
    </source>
</evidence>
<proteinExistence type="predicted"/>
<dbReference type="EMBL" id="JAANER010000004">
    <property type="protein sequence ID" value="KAG9190215.1"/>
    <property type="molecule type" value="Genomic_DNA"/>
</dbReference>
<feature type="compositionally biased region" description="Polar residues" evidence="1">
    <location>
        <begin position="148"/>
        <end position="157"/>
    </location>
</feature>
<keyword evidence="3" id="KW-1185">Reference proteome</keyword>
<reference evidence="2" key="1">
    <citation type="submission" date="2021-07" db="EMBL/GenBank/DDBJ databases">
        <title>Genome Resource of American Ginseng Black Spot Pathogen Alternaria panax.</title>
        <authorList>
            <person name="Qiu C."/>
            <person name="Wang W."/>
            <person name="Liu Z."/>
        </authorList>
    </citation>
    <scope>NUCLEOTIDE SEQUENCE</scope>
    <source>
        <strain evidence="2">BNCC115425</strain>
    </source>
</reference>